<proteinExistence type="predicted"/>
<protein>
    <submittedName>
        <fullName evidence="1">Nonstructural protein NS1</fullName>
    </submittedName>
</protein>
<organism evidence="1">
    <name type="scientific">Aegithalos caudatus ambidensovirus</name>
    <dbReference type="NCBI Taxonomy" id="2794442"/>
    <lineage>
        <taxon>Viruses</taxon>
        <taxon>Monodnaviria</taxon>
        <taxon>Shotokuvirae</taxon>
        <taxon>Cossaviricota</taxon>
        <taxon>Quintoviricetes</taxon>
        <taxon>Piccovirales</taxon>
        <taxon>Parvoviridae</taxon>
        <taxon>Densovirinae</taxon>
        <taxon>Ambidensovirus</taxon>
    </lineage>
</organism>
<dbReference type="EMBL" id="MW046567">
    <property type="protein sequence ID" value="QVW56818.1"/>
    <property type="molecule type" value="Genomic_DNA"/>
</dbReference>
<name>A0A8E7G273_9VIRU</name>
<sequence length="217" mass="25252">MGETFNDSVVNVSCSSEDGCEDVNVEDLGDSRWESTSTSSRLVEYNFGTSYGNGPRSIGMGRIAEVNKEVYNTLVTQIFEMGNIFFQYVNGETIKGTWRYITDVFLFREYGTLPNVLEELRRYGRSRRNGMFGFSVEIDHIHIIHDCAFSGGHCRDVFRKQIEPFGEFRPARSINKPIWKFSKSDWYDVFKYFFLEKRGTREIWIRGESWKEPSDGK</sequence>
<reference evidence="1" key="1">
    <citation type="submission" date="2020-09" db="EMBL/GenBank/DDBJ databases">
        <title>Parvovirus dark matter in the feces of wild birds.</title>
        <authorList>
            <person name="Dai Z."/>
            <person name="Yang S."/>
            <person name="Zhang W."/>
        </authorList>
    </citation>
    <scope>NUCLEOTIDE SEQUENCE</scope>
    <source>
        <strain evidence="1">Ltt192par07</strain>
    </source>
</reference>
<evidence type="ECO:0000313" key="1">
    <source>
        <dbReference type="EMBL" id="QVW56818.1"/>
    </source>
</evidence>
<accession>A0A8E7G273</accession>